<dbReference type="InterPro" id="IPR013132">
    <property type="entry name" value="PseI/NeuA/B-like_N"/>
</dbReference>
<reference evidence="2" key="1">
    <citation type="submission" date="2010-01" db="EMBL/GenBank/DDBJ databases">
        <title>Genome fragments of uncultured bacteria from the North Pacific subtropical Gyre.</title>
        <authorList>
            <person name="Pham V.D."/>
            <person name="Delong E.F."/>
        </authorList>
    </citation>
    <scope>NUCLEOTIDE SEQUENCE</scope>
</reference>
<dbReference type="Pfam" id="PF03102">
    <property type="entry name" value="NeuB"/>
    <property type="match status" value="1"/>
</dbReference>
<dbReference type="InterPro" id="IPR051690">
    <property type="entry name" value="PseI-like"/>
</dbReference>
<dbReference type="SUPFAM" id="SSF51269">
    <property type="entry name" value="AFP III-like domain"/>
    <property type="match status" value="1"/>
</dbReference>
<dbReference type="GO" id="GO:0047444">
    <property type="term" value="F:N-acylneuraminate-9-phosphate synthase activity"/>
    <property type="evidence" value="ECO:0007669"/>
    <property type="project" value="TreeGrafter"/>
</dbReference>
<dbReference type="PROSITE" id="PS50844">
    <property type="entry name" value="AFP_LIKE"/>
    <property type="match status" value="1"/>
</dbReference>
<dbReference type="PANTHER" id="PTHR42966">
    <property type="entry name" value="N-ACETYLNEURAMINATE SYNTHASE"/>
    <property type="match status" value="1"/>
</dbReference>
<dbReference type="NCBIfam" id="TIGR03569">
    <property type="entry name" value="NeuB_NnaB"/>
    <property type="match status" value="1"/>
</dbReference>
<dbReference type="InterPro" id="IPR013974">
    <property type="entry name" value="SAF"/>
</dbReference>
<proteinExistence type="predicted"/>
<dbReference type="InterPro" id="IPR036732">
    <property type="entry name" value="AFP_Neu5c_C_sf"/>
</dbReference>
<dbReference type="AlphaFoldDB" id="E7C4T0"/>
<dbReference type="InterPro" id="IPR020007">
    <property type="entry name" value="NeuB/NeuA"/>
</dbReference>
<protein>
    <submittedName>
        <fullName evidence="2">Sialic acid synthase</fullName>
    </submittedName>
</protein>
<dbReference type="GO" id="GO:0016051">
    <property type="term" value="P:carbohydrate biosynthetic process"/>
    <property type="evidence" value="ECO:0007669"/>
    <property type="project" value="InterPro"/>
</dbReference>
<dbReference type="SUPFAM" id="SSF51569">
    <property type="entry name" value="Aldolase"/>
    <property type="match status" value="1"/>
</dbReference>
<dbReference type="InterPro" id="IPR006190">
    <property type="entry name" value="SAF_AFP_Neu5Ac"/>
</dbReference>
<accession>E7C4T0</accession>
<organism evidence="2">
    <name type="scientific">uncultured gamma proteobacterium HF0500_05P21</name>
    <dbReference type="NCBI Taxonomy" id="723572"/>
    <lineage>
        <taxon>Bacteria</taxon>
        <taxon>Pseudomonadati</taxon>
        <taxon>Pseudomonadota</taxon>
        <taxon>Gammaproteobacteria</taxon>
        <taxon>environmental samples</taxon>
    </lineage>
</organism>
<dbReference type="CDD" id="cd11615">
    <property type="entry name" value="SAF_NeuB_like"/>
    <property type="match status" value="1"/>
</dbReference>
<dbReference type="EMBL" id="GU567986">
    <property type="protein sequence ID" value="ADI22454.1"/>
    <property type="molecule type" value="Genomic_DNA"/>
</dbReference>
<dbReference type="PANTHER" id="PTHR42966:SF1">
    <property type="entry name" value="SIALIC ACID SYNTHASE"/>
    <property type="match status" value="1"/>
</dbReference>
<sequence>MQLANQNLISKNEVYIIAEAGVNHNGDLDRALEMISVAKSSGANAIKFQTTIPHELVTVTAQKAEYQKKSTQENQTQLEMIREISLSFSDFIDLKKECERSSIEFLSTPFDIESVNFLSKIGVKKFKIPSGEITNLPYLRLIGEKKKPIILSTGMANMAEIKKAVDVISSSGLTKNQITILHCNTEYPTPIEDVNLNAMLTIKEELGVSIGYSDHTMGHEIALAAVAMGASVIEKHFTLDKSLPGPDQSTSLEPTELVSFVGSIRNLEIALGSFTKEPTPSERKNIPIARKSIVAKRVIKKGEKFTEKNITTKRPGTGLSPMKWDEIIGSISGKDYKFDDLIE</sequence>
<evidence type="ECO:0000259" key="1">
    <source>
        <dbReference type="PROSITE" id="PS50844"/>
    </source>
</evidence>
<evidence type="ECO:0000313" key="2">
    <source>
        <dbReference type="EMBL" id="ADI22454.1"/>
    </source>
</evidence>
<dbReference type="InterPro" id="IPR057736">
    <property type="entry name" value="SAF_PseI/NeuA/NeuB"/>
</dbReference>
<feature type="domain" description="AFP-like" evidence="1">
    <location>
        <begin position="292"/>
        <end position="343"/>
    </location>
</feature>
<dbReference type="Gene3D" id="3.90.1210.10">
    <property type="entry name" value="Antifreeze-like/N-acetylneuraminic acid synthase C-terminal domain"/>
    <property type="match status" value="1"/>
</dbReference>
<dbReference type="Pfam" id="PF08666">
    <property type="entry name" value="SAF"/>
    <property type="match status" value="1"/>
</dbReference>
<dbReference type="InterPro" id="IPR013785">
    <property type="entry name" value="Aldolase_TIM"/>
</dbReference>
<dbReference type="Gene3D" id="3.20.20.70">
    <property type="entry name" value="Aldolase class I"/>
    <property type="match status" value="1"/>
</dbReference>
<name>E7C4T0_9GAMM</name>